<dbReference type="AlphaFoldDB" id="A0A0F5VBF0"/>
<dbReference type="STRING" id="265726.KY46_12695"/>
<dbReference type="RefSeq" id="WP_046221006.1">
    <property type="nucleotide sequence ID" value="NZ_JWYV01000010.1"/>
</dbReference>
<evidence type="ECO:0000313" key="2">
    <source>
        <dbReference type="EMBL" id="KKC99500.1"/>
    </source>
</evidence>
<sequence>MQQGGIDSTYNSSNLKYTNTSSYSNAGHGEFGGWNTQNGTQSSELISQNQSRFDHDRQSGQMDFRLPNEKEQHALNKLAGDDPAKQRELLSAACAMIKCSAEFAYGSDERAYYQALEAEGAQNTDAQTVLKNYHESYVQQGNSYPVAETVVIKDQFGYGAIDRLSDSETLAMNNLIASMAENLNLSEAQTATLVASLGLVVGVSSGKISVGKLKWPGKQGTKPQTETHVQGSAEHKTFDPIQEEIDALNKIGKSQRERMGLPERGGLPQNGVEVSNNNARQLLESRGATPDQARDTVTSFEGEIKATPGKAGDKFVITETEIGSGSGRFVTRESAGSTPTERIENLALPKTNTAEIENDVVLGSDQVLLEGRVKGQQDQPWAHKNAVGGGHQVVTNGDIVRIVGESN</sequence>
<name>A0A0F5VBF0_9GAMM</name>
<proteinExistence type="predicted"/>
<feature type="compositionally biased region" description="Polar residues" evidence="1">
    <location>
        <begin position="34"/>
        <end position="51"/>
    </location>
</feature>
<protein>
    <submittedName>
        <fullName evidence="2">Uncharacterized protein</fullName>
    </submittedName>
</protein>
<evidence type="ECO:0000256" key="1">
    <source>
        <dbReference type="SAM" id="MobiDB-lite"/>
    </source>
</evidence>
<accession>A0A0F5VBF0</accession>
<dbReference type="EMBL" id="JWYV01000010">
    <property type="protein sequence ID" value="KKC99500.1"/>
    <property type="molecule type" value="Genomic_DNA"/>
</dbReference>
<feature type="region of interest" description="Disordered" evidence="1">
    <location>
        <begin position="29"/>
        <end position="57"/>
    </location>
</feature>
<comment type="caution">
    <text evidence="2">The sequence shown here is derived from an EMBL/GenBank/DDBJ whole genome shotgun (WGS) entry which is preliminary data.</text>
</comment>
<dbReference type="PATRIC" id="fig|265726.11.peg.749"/>
<organism evidence="2 3">
    <name type="scientific">Photobacterium halotolerans</name>
    <dbReference type="NCBI Taxonomy" id="265726"/>
    <lineage>
        <taxon>Bacteria</taxon>
        <taxon>Pseudomonadati</taxon>
        <taxon>Pseudomonadota</taxon>
        <taxon>Gammaproteobacteria</taxon>
        <taxon>Vibrionales</taxon>
        <taxon>Vibrionaceae</taxon>
        <taxon>Photobacterium</taxon>
    </lineage>
</organism>
<gene>
    <name evidence="2" type="ORF">KY46_12695</name>
</gene>
<dbReference type="OrthoDB" id="5877938at2"/>
<keyword evidence="3" id="KW-1185">Reference proteome</keyword>
<dbReference type="Proteomes" id="UP000033633">
    <property type="component" value="Unassembled WGS sequence"/>
</dbReference>
<reference evidence="2 3" key="1">
    <citation type="submission" date="2014-12" db="EMBL/GenBank/DDBJ databases">
        <title>Mercury Reductase activity and rhizosphere competence traits in the genome of root associated Photobacterium halotolerans MELD1.</title>
        <authorList>
            <person name="Mathew D.C."/>
            <person name="Huang C.-C."/>
        </authorList>
    </citation>
    <scope>NUCLEOTIDE SEQUENCE [LARGE SCALE GENOMIC DNA]</scope>
    <source>
        <strain evidence="2 3">MELD1</strain>
    </source>
</reference>
<evidence type="ECO:0000313" key="3">
    <source>
        <dbReference type="Proteomes" id="UP000033633"/>
    </source>
</evidence>